<gene>
    <name evidence="3" type="primary">thpR</name>
    <name evidence="3" type="ORF">H8S84_11475</name>
</gene>
<keyword evidence="4" id="KW-1185">Reference proteome</keyword>
<dbReference type="SUPFAM" id="SSF55144">
    <property type="entry name" value="LigT-like"/>
    <property type="match status" value="1"/>
</dbReference>
<name>A0A923N748_9BACT</name>
<dbReference type="Proteomes" id="UP000603640">
    <property type="component" value="Unassembled WGS sequence"/>
</dbReference>
<comment type="caution">
    <text evidence="3">The sequence shown here is derived from an EMBL/GenBank/DDBJ whole genome shotgun (WGS) entry which is preliminary data.</text>
</comment>
<comment type="function">
    <text evidence="2">Hydrolyzes RNA 2',3'-cyclic phosphodiester to an RNA 2'-phosphomonoester.</text>
</comment>
<feature type="short sequence motif" description="HXTX 2" evidence="2">
    <location>
        <begin position="126"/>
        <end position="129"/>
    </location>
</feature>
<proteinExistence type="inferred from homology"/>
<evidence type="ECO:0000256" key="2">
    <source>
        <dbReference type="HAMAP-Rule" id="MF_01940"/>
    </source>
</evidence>
<accession>A0A923N748</accession>
<dbReference type="GO" id="GO:0008664">
    <property type="term" value="F:RNA 2',3'-cyclic 3'-phosphodiesterase activity"/>
    <property type="evidence" value="ECO:0007669"/>
    <property type="project" value="UniProtKB-EC"/>
</dbReference>
<dbReference type="NCBIfam" id="TIGR02258">
    <property type="entry name" value="2_5_ligase"/>
    <property type="match status" value="1"/>
</dbReference>
<feature type="short sequence motif" description="HXTX 1" evidence="2">
    <location>
        <begin position="42"/>
        <end position="45"/>
    </location>
</feature>
<dbReference type="InterPro" id="IPR004175">
    <property type="entry name" value="RNA_CPDase"/>
</dbReference>
<dbReference type="PANTHER" id="PTHR35561">
    <property type="entry name" value="RNA 2',3'-CYCLIC PHOSPHODIESTERASE"/>
    <property type="match status" value="1"/>
</dbReference>
<dbReference type="Gene3D" id="3.90.1140.10">
    <property type="entry name" value="Cyclic phosphodiesterase"/>
    <property type="match status" value="1"/>
</dbReference>
<dbReference type="EMBL" id="JACRVF010000003">
    <property type="protein sequence ID" value="MBC5993456.1"/>
    <property type="molecule type" value="Genomic_DNA"/>
</dbReference>
<comment type="similarity">
    <text evidence="2">Belongs to the 2H phosphoesterase superfamily. ThpR family.</text>
</comment>
<dbReference type="RefSeq" id="WP_187067483.1">
    <property type="nucleotide sequence ID" value="NZ_JACRVF010000003.1"/>
</dbReference>
<organism evidence="3 4">
    <name type="scientific">Pontibacter cellulosilyticus</name>
    <dbReference type="NCBI Taxonomy" id="1720253"/>
    <lineage>
        <taxon>Bacteria</taxon>
        <taxon>Pseudomonadati</taxon>
        <taxon>Bacteroidota</taxon>
        <taxon>Cytophagia</taxon>
        <taxon>Cytophagales</taxon>
        <taxon>Hymenobacteraceae</taxon>
        <taxon>Pontibacter</taxon>
    </lineage>
</organism>
<dbReference type="Pfam" id="PF13563">
    <property type="entry name" value="2_5_RNA_ligase2"/>
    <property type="match status" value="1"/>
</dbReference>
<dbReference type="HAMAP" id="MF_01940">
    <property type="entry name" value="RNA_CPDase"/>
    <property type="match status" value="1"/>
</dbReference>
<evidence type="ECO:0000313" key="3">
    <source>
        <dbReference type="EMBL" id="MBC5993456.1"/>
    </source>
</evidence>
<feature type="active site" description="Proton acceptor" evidence="2">
    <location>
        <position position="126"/>
    </location>
</feature>
<dbReference type="GO" id="GO:0004113">
    <property type="term" value="F:2',3'-cyclic-nucleotide 3'-phosphodiesterase activity"/>
    <property type="evidence" value="ECO:0007669"/>
    <property type="project" value="InterPro"/>
</dbReference>
<protein>
    <recommendedName>
        <fullName evidence="2">RNA 2',3'-cyclic phosphodiesterase</fullName>
        <shortName evidence="2">RNA 2',3'-CPDase</shortName>
        <ecNumber evidence="2">3.1.4.58</ecNumber>
    </recommendedName>
</protein>
<dbReference type="PANTHER" id="PTHR35561:SF1">
    <property type="entry name" value="RNA 2',3'-CYCLIC PHOSPHODIESTERASE"/>
    <property type="match status" value="1"/>
</dbReference>
<dbReference type="InterPro" id="IPR009097">
    <property type="entry name" value="Cyclic_Pdiesterase"/>
</dbReference>
<evidence type="ECO:0000313" key="4">
    <source>
        <dbReference type="Proteomes" id="UP000603640"/>
    </source>
</evidence>
<dbReference type="AlphaFoldDB" id="A0A923N748"/>
<evidence type="ECO:0000256" key="1">
    <source>
        <dbReference type="ARBA" id="ARBA00022801"/>
    </source>
</evidence>
<sequence>MKDNIRLFIAAILPESLKDTLQEQLTVFEHPHIRVIPKQNLHLTLYFIGNVPHSQLESIRQTIQDVARQHQPFTLTFAQTEPGPTQRKPRLVWARFEQDPVFENLSQQLTEKLSEEAAPAKKPIPHVTLARFRKDKPAPKDLPDFASQLPLELHVNVIALFQSELGTPHPIYSVLDAYPLG</sequence>
<reference evidence="3" key="1">
    <citation type="submission" date="2020-08" db="EMBL/GenBank/DDBJ databases">
        <title>Pontibacter sp. SD6 16S ribosomal RNA gene Genome sequencing and assembly.</title>
        <authorList>
            <person name="Kang M."/>
        </authorList>
    </citation>
    <scope>NUCLEOTIDE SEQUENCE</scope>
    <source>
        <strain evidence="3">SD6</strain>
    </source>
</reference>
<comment type="catalytic activity">
    <reaction evidence="2">
        <text>a 3'-end 2',3'-cyclophospho-ribonucleotide-RNA + H2O = a 3'-end 2'-phospho-ribonucleotide-RNA + H(+)</text>
        <dbReference type="Rhea" id="RHEA:11828"/>
        <dbReference type="Rhea" id="RHEA-COMP:10464"/>
        <dbReference type="Rhea" id="RHEA-COMP:17353"/>
        <dbReference type="ChEBI" id="CHEBI:15377"/>
        <dbReference type="ChEBI" id="CHEBI:15378"/>
        <dbReference type="ChEBI" id="CHEBI:83064"/>
        <dbReference type="ChEBI" id="CHEBI:173113"/>
        <dbReference type="EC" id="3.1.4.58"/>
    </reaction>
</comment>
<feature type="active site" description="Proton donor" evidence="2">
    <location>
        <position position="42"/>
    </location>
</feature>
<dbReference type="EC" id="3.1.4.58" evidence="2"/>
<keyword evidence="1 2" id="KW-0378">Hydrolase</keyword>